<evidence type="ECO:0000256" key="6">
    <source>
        <dbReference type="ARBA" id="ARBA00022989"/>
    </source>
</evidence>
<dbReference type="GO" id="GO:0005886">
    <property type="term" value="C:plasma membrane"/>
    <property type="evidence" value="ECO:0007669"/>
    <property type="project" value="UniProtKB-SubCell"/>
</dbReference>
<keyword evidence="12" id="KW-1185">Reference proteome</keyword>
<comment type="similarity">
    <text evidence="2">Belongs to the ABC-2 integral membrane protein family.</text>
</comment>
<dbReference type="Pfam" id="PF01061">
    <property type="entry name" value="ABC2_membrane"/>
    <property type="match status" value="1"/>
</dbReference>
<evidence type="ECO:0000256" key="1">
    <source>
        <dbReference type="ARBA" id="ARBA00004651"/>
    </source>
</evidence>
<comment type="subcellular location">
    <subcellularLocation>
        <location evidence="1">Cell membrane</location>
        <topology evidence="1">Multi-pass membrane protein</topology>
    </subcellularLocation>
</comment>
<evidence type="ECO:0000259" key="10">
    <source>
        <dbReference type="Pfam" id="PF01061"/>
    </source>
</evidence>
<evidence type="ECO:0000256" key="9">
    <source>
        <dbReference type="SAM" id="Phobius"/>
    </source>
</evidence>
<proteinExistence type="inferred from homology"/>
<reference evidence="11 12" key="1">
    <citation type="submission" date="2018-05" db="EMBL/GenBank/DDBJ databases">
        <title>Genomic Encyclopedia of Type Strains, Phase IV (KMG-IV): sequencing the most valuable type-strain genomes for metagenomic binning, comparative biology and taxonomic classification.</title>
        <authorList>
            <person name="Goeker M."/>
        </authorList>
    </citation>
    <scope>NUCLEOTIDE SEQUENCE [LARGE SCALE GENOMIC DNA]</scope>
    <source>
        <strain evidence="11 12">DSM 6462</strain>
    </source>
</reference>
<evidence type="ECO:0000256" key="4">
    <source>
        <dbReference type="ARBA" id="ARBA00022475"/>
    </source>
</evidence>
<evidence type="ECO:0000256" key="3">
    <source>
        <dbReference type="ARBA" id="ARBA00022448"/>
    </source>
</evidence>
<evidence type="ECO:0000256" key="2">
    <source>
        <dbReference type="ARBA" id="ARBA00007783"/>
    </source>
</evidence>
<feature type="transmembrane region" description="Helical" evidence="9">
    <location>
        <begin position="239"/>
        <end position="259"/>
    </location>
</feature>
<feature type="transmembrane region" description="Helical" evidence="9">
    <location>
        <begin position="209"/>
        <end position="227"/>
    </location>
</feature>
<accession>A0A2V3U8A8</accession>
<keyword evidence="3" id="KW-0813">Transport</keyword>
<evidence type="ECO:0000313" key="11">
    <source>
        <dbReference type="EMBL" id="PXW60026.1"/>
    </source>
</evidence>
<dbReference type="AlphaFoldDB" id="A0A2V3U8A8"/>
<dbReference type="GO" id="GO:0015920">
    <property type="term" value="P:lipopolysaccharide transport"/>
    <property type="evidence" value="ECO:0007669"/>
    <property type="project" value="TreeGrafter"/>
</dbReference>
<gene>
    <name evidence="11" type="ORF">C7450_10477</name>
</gene>
<keyword evidence="5 9" id="KW-0812">Transmembrane</keyword>
<evidence type="ECO:0000256" key="8">
    <source>
        <dbReference type="ARBA" id="ARBA00023136"/>
    </source>
</evidence>
<feature type="transmembrane region" description="Helical" evidence="9">
    <location>
        <begin position="152"/>
        <end position="173"/>
    </location>
</feature>
<keyword evidence="7" id="KW-0762">Sugar transport</keyword>
<evidence type="ECO:0000313" key="12">
    <source>
        <dbReference type="Proteomes" id="UP000248021"/>
    </source>
</evidence>
<feature type="domain" description="ABC-2 type transporter transmembrane" evidence="10">
    <location>
        <begin position="35"/>
        <end position="226"/>
    </location>
</feature>
<dbReference type="InterPro" id="IPR013525">
    <property type="entry name" value="ABC2_TM"/>
</dbReference>
<sequence length="269" mass="30487">MSLSPTRRDWRLMLNDVVHGITAWHVWVLLGFSDIRQRYKRSKFGQFWITLSMGIFVAGIGIVYAFLFNQPIREYLPFLAVNMVVWTLIAGIVNDATLTFVQASVYLRQEAMPKTVFVFRLLVRNLIAFAHNLIIIPIVWICFLVVPSPAMLLAIPGLALMMVAAFLSAMIIGILSTRFRDLPQIIQNLLQIAFFMTPVMWRVDQMGAAAWYIVGFNPFAVFLRIVAEPLHGRIPGVATYASALVVIAVLTLIAAPLFARFRARIVYWL</sequence>
<dbReference type="PANTHER" id="PTHR30413">
    <property type="entry name" value="INNER MEMBRANE TRANSPORT PERMEASE"/>
    <property type="match status" value="1"/>
</dbReference>
<dbReference type="GO" id="GO:0140359">
    <property type="term" value="F:ABC-type transporter activity"/>
    <property type="evidence" value="ECO:0007669"/>
    <property type="project" value="InterPro"/>
</dbReference>
<keyword evidence="7" id="KW-0625">Polysaccharide transport</keyword>
<feature type="transmembrane region" description="Helical" evidence="9">
    <location>
        <begin position="79"/>
        <end position="101"/>
    </location>
</feature>
<feature type="transmembrane region" description="Helical" evidence="9">
    <location>
        <begin position="44"/>
        <end position="67"/>
    </location>
</feature>
<evidence type="ECO:0000256" key="7">
    <source>
        <dbReference type="ARBA" id="ARBA00023047"/>
    </source>
</evidence>
<keyword evidence="8 9" id="KW-0472">Membrane</keyword>
<comment type="caution">
    <text evidence="11">The sequence shown here is derived from an EMBL/GenBank/DDBJ whole genome shotgun (WGS) entry which is preliminary data.</text>
</comment>
<name>A0A2V3U8A8_9HYPH</name>
<feature type="transmembrane region" description="Helical" evidence="9">
    <location>
        <begin position="122"/>
        <end position="146"/>
    </location>
</feature>
<keyword evidence="6 9" id="KW-1133">Transmembrane helix</keyword>
<dbReference type="Proteomes" id="UP000248021">
    <property type="component" value="Unassembled WGS sequence"/>
</dbReference>
<dbReference type="RefSeq" id="WP_110374382.1">
    <property type="nucleotide sequence ID" value="NZ_CAKNFM010000006.1"/>
</dbReference>
<dbReference type="PANTHER" id="PTHR30413:SF10">
    <property type="entry name" value="CAPSULE POLYSACCHARIDE EXPORT INNER-MEMBRANE PROTEIN CTRC"/>
    <property type="match status" value="1"/>
</dbReference>
<keyword evidence="4" id="KW-1003">Cell membrane</keyword>
<dbReference type="EMBL" id="QJJK01000004">
    <property type="protein sequence ID" value="PXW60026.1"/>
    <property type="molecule type" value="Genomic_DNA"/>
</dbReference>
<evidence type="ECO:0000256" key="5">
    <source>
        <dbReference type="ARBA" id="ARBA00022692"/>
    </source>
</evidence>
<dbReference type="GO" id="GO:0015774">
    <property type="term" value="P:polysaccharide transport"/>
    <property type="evidence" value="ECO:0007669"/>
    <property type="project" value="UniProtKB-KW"/>
</dbReference>
<organism evidence="11 12">
    <name type="scientific">Chelatococcus asaccharovorans</name>
    <dbReference type="NCBI Taxonomy" id="28210"/>
    <lineage>
        <taxon>Bacteria</taxon>
        <taxon>Pseudomonadati</taxon>
        <taxon>Pseudomonadota</taxon>
        <taxon>Alphaproteobacteria</taxon>
        <taxon>Hyphomicrobiales</taxon>
        <taxon>Chelatococcaceae</taxon>
        <taxon>Chelatococcus</taxon>
    </lineage>
</organism>
<protein>
    <submittedName>
        <fullName evidence="11">Lipopolysaccharide transport system permease protein</fullName>
    </submittedName>
</protein>
<dbReference type="OrthoDB" id="9796017at2"/>